<organism evidence="2 3">
    <name type="scientific">Devosia nitrariae</name>
    <dbReference type="NCBI Taxonomy" id="2071872"/>
    <lineage>
        <taxon>Bacteria</taxon>
        <taxon>Pseudomonadati</taxon>
        <taxon>Pseudomonadota</taxon>
        <taxon>Alphaproteobacteria</taxon>
        <taxon>Hyphomicrobiales</taxon>
        <taxon>Devosiaceae</taxon>
        <taxon>Devosia</taxon>
    </lineage>
</organism>
<proteinExistence type="predicted"/>
<keyword evidence="3" id="KW-1185">Reference proteome</keyword>
<evidence type="ECO:0008006" key="4">
    <source>
        <dbReference type="Google" id="ProtNLM"/>
    </source>
</evidence>
<evidence type="ECO:0000313" key="3">
    <source>
        <dbReference type="Proteomes" id="UP001156691"/>
    </source>
</evidence>
<dbReference type="InterPro" id="IPR011050">
    <property type="entry name" value="Pectin_lyase_fold/virulence"/>
</dbReference>
<sequence length="395" mass="38964">MIYRLGHPAALGLLQRRRGARAALLLGASSVALIAAGASVLAEDKSLSGTLWDAPVNWSTGTLPDADDRAIFATTLSGIRNPQGPVGQMQFTSAAAGISFANPFSTNLPIQTLHGIGGVGIDQQASYVVSLYGRIDLGASQTWQASNVAGGGFQTTAGVFPVANFIGLGANTLTIDLVNNTNTASLSQIKGSGDLILTGLGTLTLTSNLNSYTGNTLIQSGTLALAGAATIASSGKVVVDGMFDVSGLTGTDTSIQSLAGSGLVNLGAKTLTIADAADEFSGVIEGAGALAVSGGTVVLSGANTYQGGANLLGGVLSVAADGNLGDGGDITFDGGTLHNSAAFASSRDVTINAGGGTFQTDADLALSGAITGTGALTKSGSGKLTLTGENPLTVI</sequence>
<dbReference type="InterPro" id="IPR012332">
    <property type="entry name" value="Autotransporter_pectin_lyase_C"/>
</dbReference>
<dbReference type="RefSeq" id="WP_284340844.1">
    <property type="nucleotide sequence ID" value="NZ_BSNS01000011.1"/>
</dbReference>
<dbReference type="Gene3D" id="2.160.20.20">
    <property type="match status" value="1"/>
</dbReference>
<dbReference type="EMBL" id="BSNS01000011">
    <property type="protein sequence ID" value="GLQ55435.1"/>
    <property type="molecule type" value="Genomic_DNA"/>
</dbReference>
<keyword evidence="1" id="KW-0732">Signal</keyword>
<reference evidence="3" key="1">
    <citation type="journal article" date="2019" name="Int. J. Syst. Evol. Microbiol.">
        <title>The Global Catalogue of Microorganisms (GCM) 10K type strain sequencing project: providing services to taxonomists for standard genome sequencing and annotation.</title>
        <authorList>
            <consortium name="The Broad Institute Genomics Platform"/>
            <consortium name="The Broad Institute Genome Sequencing Center for Infectious Disease"/>
            <person name="Wu L."/>
            <person name="Ma J."/>
        </authorList>
    </citation>
    <scope>NUCLEOTIDE SEQUENCE [LARGE SCALE GENOMIC DNA]</scope>
    <source>
        <strain evidence="3">NBRC 112416</strain>
    </source>
</reference>
<comment type="caution">
    <text evidence="2">The sequence shown here is derived from an EMBL/GenBank/DDBJ whole genome shotgun (WGS) entry which is preliminary data.</text>
</comment>
<protein>
    <recommendedName>
        <fullName evidence="4">Autotransporter-associated beta strand protein</fullName>
    </recommendedName>
</protein>
<evidence type="ECO:0000313" key="2">
    <source>
        <dbReference type="EMBL" id="GLQ55435.1"/>
    </source>
</evidence>
<dbReference type="Pfam" id="PF12951">
    <property type="entry name" value="PATR"/>
    <property type="match status" value="3"/>
</dbReference>
<dbReference type="Proteomes" id="UP001156691">
    <property type="component" value="Unassembled WGS sequence"/>
</dbReference>
<gene>
    <name evidence="2" type="ORF">GCM10010862_26940</name>
</gene>
<name>A0ABQ5W750_9HYPH</name>
<dbReference type="InterPro" id="IPR013425">
    <property type="entry name" value="Autotrns_rpt"/>
</dbReference>
<accession>A0ABQ5W750</accession>
<dbReference type="NCBIfam" id="TIGR02601">
    <property type="entry name" value="autotrns_rpt"/>
    <property type="match status" value="2"/>
</dbReference>
<dbReference type="SUPFAM" id="SSF51126">
    <property type="entry name" value="Pectin lyase-like"/>
    <property type="match status" value="1"/>
</dbReference>
<evidence type="ECO:0000256" key="1">
    <source>
        <dbReference type="ARBA" id="ARBA00022729"/>
    </source>
</evidence>